<dbReference type="InterPro" id="IPR036322">
    <property type="entry name" value="WD40_repeat_dom_sf"/>
</dbReference>
<dbReference type="Gene3D" id="2.130.10.10">
    <property type="entry name" value="YVTN repeat-like/Quinoprotein amine dehydrogenase"/>
    <property type="match status" value="1"/>
</dbReference>
<protein>
    <submittedName>
        <fullName evidence="1">Uncharacterized protein</fullName>
    </submittedName>
</protein>
<organism evidence="1 2">
    <name type="scientific">Tritrichomonas musculus</name>
    <dbReference type="NCBI Taxonomy" id="1915356"/>
    <lineage>
        <taxon>Eukaryota</taxon>
        <taxon>Metamonada</taxon>
        <taxon>Parabasalia</taxon>
        <taxon>Tritrichomonadida</taxon>
        <taxon>Tritrichomonadidae</taxon>
        <taxon>Tritrichomonas</taxon>
    </lineage>
</organism>
<dbReference type="EMBL" id="JAPFFF010000006">
    <property type="protein sequence ID" value="KAK8887398.1"/>
    <property type="molecule type" value="Genomic_DNA"/>
</dbReference>
<comment type="caution">
    <text evidence="1">The sequence shown here is derived from an EMBL/GenBank/DDBJ whole genome shotgun (WGS) entry which is preliminary data.</text>
</comment>
<dbReference type="InterPro" id="IPR015943">
    <property type="entry name" value="WD40/YVTN_repeat-like_dom_sf"/>
</dbReference>
<sequence>MNHIHPINPTSHFCFNNASSNLGESTRAYRRNHGQIEKSETTIIGYKPLLSGESILYSYYISEASNEIKSKSDLNPFQFPSSGIINSIYSTYNSNYLVLIRSPQGDQIRYCSFSPENCVIQSPGNPIVQQNIQKISFFFPILSESSYDSVIYAVGNELIEIKTERPRSICPPQKNHINCADYIDHNVFAIGVESSLLLYDSRSEKLIANCPMHYGDISAISANEIDRNILYTGGYDGVVKQIDFRNITNDNKNEIPVLCEVLTGSPRLPQCKVVAISSNPIDKNVFATAASGNIDYGYVKIFKDGVCKYSSKPLNNNLNNQQKEESVFIEAATANKAIWINWSNKDPSLLVSEDMNYVYRTHYFDDLNFDDILSDL</sequence>
<evidence type="ECO:0000313" key="2">
    <source>
        <dbReference type="Proteomes" id="UP001470230"/>
    </source>
</evidence>
<proteinExistence type="predicted"/>
<reference evidence="1 2" key="1">
    <citation type="submission" date="2024-04" db="EMBL/GenBank/DDBJ databases">
        <title>Tritrichomonas musculus Genome.</title>
        <authorList>
            <person name="Alves-Ferreira E."/>
            <person name="Grigg M."/>
            <person name="Lorenzi H."/>
            <person name="Galac M."/>
        </authorList>
    </citation>
    <scope>NUCLEOTIDE SEQUENCE [LARGE SCALE GENOMIC DNA]</scope>
    <source>
        <strain evidence="1 2">EAF2021</strain>
    </source>
</reference>
<dbReference type="SUPFAM" id="SSF50978">
    <property type="entry name" value="WD40 repeat-like"/>
    <property type="match status" value="1"/>
</dbReference>
<name>A0ABR2K950_9EUKA</name>
<accession>A0ABR2K950</accession>
<evidence type="ECO:0000313" key="1">
    <source>
        <dbReference type="EMBL" id="KAK8887398.1"/>
    </source>
</evidence>
<gene>
    <name evidence="1" type="ORF">M9Y10_038438</name>
</gene>
<keyword evidence="2" id="KW-1185">Reference proteome</keyword>
<dbReference type="Proteomes" id="UP001470230">
    <property type="component" value="Unassembled WGS sequence"/>
</dbReference>